<dbReference type="GO" id="GO:0008168">
    <property type="term" value="F:methyltransferase activity"/>
    <property type="evidence" value="ECO:0007669"/>
    <property type="project" value="UniProtKB-KW"/>
</dbReference>
<dbReference type="InterPro" id="IPR041698">
    <property type="entry name" value="Methyltransf_25"/>
</dbReference>
<dbReference type="AlphaFoldDB" id="A0A7C3ZSI4"/>
<comment type="caution">
    <text evidence="5">The sequence shown here is derived from an EMBL/GenBank/DDBJ whole genome shotgun (WGS) entry which is preliminary data.</text>
</comment>
<evidence type="ECO:0000259" key="4">
    <source>
        <dbReference type="Pfam" id="PF13649"/>
    </source>
</evidence>
<dbReference type="SUPFAM" id="SSF53335">
    <property type="entry name" value="S-adenosyl-L-methionine-dependent methyltransferases"/>
    <property type="match status" value="1"/>
</dbReference>
<gene>
    <name evidence="5" type="ORF">ENR15_05865</name>
</gene>
<evidence type="ECO:0000256" key="3">
    <source>
        <dbReference type="ARBA" id="ARBA00022691"/>
    </source>
</evidence>
<name>A0A7C3ZSI4_9CYAN</name>
<dbReference type="Pfam" id="PF13649">
    <property type="entry name" value="Methyltransf_25"/>
    <property type="match status" value="1"/>
</dbReference>
<protein>
    <submittedName>
        <fullName evidence="5">Class I SAM-dependent methyltransferase</fullName>
    </submittedName>
</protein>
<evidence type="ECO:0000256" key="2">
    <source>
        <dbReference type="ARBA" id="ARBA00022679"/>
    </source>
</evidence>
<dbReference type="Gene3D" id="3.40.50.150">
    <property type="entry name" value="Vaccinia Virus protein VP39"/>
    <property type="match status" value="1"/>
</dbReference>
<evidence type="ECO:0000256" key="1">
    <source>
        <dbReference type="ARBA" id="ARBA00022603"/>
    </source>
</evidence>
<keyword evidence="3" id="KW-0949">S-adenosyl-L-methionine</keyword>
<dbReference type="GO" id="GO:0032259">
    <property type="term" value="P:methylation"/>
    <property type="evidence" value="ECO:0007669"/>
    <property type="project" value="UniProtKB-KW"/>
</dbReference>
<dbReference type="CDD" id="cd02440">
    <property type="entry name" value="AdoMet_MTases"/>
    <property type="match status" value="1"/>
</dbReference>
<organism evidence="5">
    <name type="scientific">Planktothricoides sp. SpSt-374</name>
    <dbReference type="NCBI Taxonomy" id="2282167"/>
    <lineage>
        <taxon>Bacteria</taxon>
        <taxon>Bacillati</taxon>
        <taxon>Cyanobacteriota</taxon>
        <taxon>Cyanophyceae</taxon>
        <taxon>Oscillatoriophycideae</taxon>
        <taxon>Oscillatoriales</taxon>
        <taxon>Oscillatoriaceae</taxon>
        <taxon>Planktothricoides</taxon>
    </lineage>
</organism>
<proteinExistence type="predicted"/>
<dbReference type="InterPro" id="IPR029063">
    <property type="entry name" value="SAM-dependent_MTases_sf"/>
</dbReference>
<dbReference type="PANTHER" id="PTHR43464:SF19">
    <property type="entry name" value="UBIQUINONE BIOSYNTHESIS O-METHYLTRANSFERASE, MITOCHONDRIAL"/>
    <property type="match status" value="1"/>
</dbReference>
<keyword evidence="1 5" id="KW-0489">Methyltransferase</keyword>
<keyword evidence="2 5" id="KW-0808">Transferase</keyword>
<dbReference type="PANTHER" id="PTHR43464">
    <property type="entry name" value="METHYLTRANSFERASE"/>
    <property type="match status" value="1"/>
</dbReference>
<feature type="domain" description="Methyltransferase" evidence="4">
    <location>
        <begin position="41"/>
        <end position="134"/>
    </location>
</feature>
<evidence type="ECO:0000313" key="5">
    <source>
        <dbReference type="EMBL" id="HGG00186.1"/>
    </source>
</evidence>
<accession>A0A7C3ZSI4</accession>
<sequence>MKNFYQSIYSRAAAPNQLPWHRETIPPHLAAAVAQQTPGRVLDIGCGTGVYATYLAELGWNVTALDFVPTALNMAQERANEKGVIINFVEGDILEWPGDGKFELILDLGCFHGFVNNQRQVYKQRLLNWLAPQGKFVLTHFVRRSILDWRPVGPRRRTRTEINRFFAPELVERSYWDNVMSATLPVGPTVKIGYYLFDLV</sequence>
<dbReference type="EMBL" id="DSPX01000056">
    <property type="protein sequence ID" value="HGG00186.1"/>
    <property type="molecule type" value="Genomic_DNA"/>
</dbReference>
<reference evidence="5" key="1">
    <citation type="journal article" date="2020" name="mSystems">
        <title>Genome- and Community-Level Interaction Insights into Carbon Utilization and Element Cycling Functions of Hydrothermarchaeota in Hydrothermal Sediment.</title>
        <authorList>
            <person name="Zhou Z."/>
            <person name="Liu Y."/>
            <person name="Xu W."/>
            <person name="Pan J."/>
            <person name="Luo Z.H."/>
            <person name="Li M."/>
        </authorList>
    </citation>
    <scope>NUCLEOTIDE SEQUENCE [LARGE SCALE GENOMIC DNA]</scope>
    <source>
        <strain evidence="5">SpSt-374</strain>
    </source>
</reference>